<proteinExistence type="predicted"/>
<sequence>MLPLTHNADSFAYLADEIPSRLIDQGESWSWLLAPELAGRVALQADPAIGAIDAALAVRASGLMEFQDIGNLSIEEIDGLIEILIQYRQRGHFAGFWSTFAEAAQLMLRKQVVIQSIWSPAILELERAGLKPQLASPREGYRAWFGGLALSRLVEGRARDAAYDYLNWWLDGWAGATMARQGYYISNPERARQYMSEGEWAYWYNGKRAAVLVGPTGQQRSLAGQLRDGGDYAARMGRIAVWDSVMDEQNYLVRRWGEFLRAQ</sequence>
<dbReference type="RefSeq" id="WP_179197468.1">
    <property type="nucleotide sequence ID" value="NZ_NBTZ01000056.1"/>
</dbReference>
<dbReference type="Proteomes" id="UP000195221">
    <property type="component" value="Unassembled WGS sequence"/>
</dbReference>
<organism evidence="2 3">
    <name type="scientific">Caballeronia sordidicola</name>
    <name type="common">Burkholderia sordidicola</name>
    <dbReference type="NCBI Taxonomy" id="196367"/>
    <lineage>
        <taxon>Bacteria</taxon>
        <taxon>Pseudomonadati</taxon>
        <taxon>Pseudomonadota</taxon>
        <taxon>Betaproteobacteria</taxon>
        <taxon>Burkholderiales</taxon>
        <taxon>Burkholderiaceae</taxon>
        <taxon>Caballeronia</taxon>
    </lineage>
</organism>
<evidence type="ECO:0000313" key="3">
    <source>
        <dbReference type="Proteomes" id="UP000195221"/>
    </source>
</evidence>
<dbReference type="EMBL" id="NBTZ01000056">
    <property type="protein sequence ID" value="OTP75036.1"/>
    <property type="molecule type" value="Genomic_DNA"/>
</dbReference>
<comment type="caution">
    <text evidence="2">The sequence shown here is derived from an EMBL/GenBank/DDBJ whole genome shotgun (WGS) entry which is preliminary data.</text>
</comment>
<dbReference type="InterPro" id="IPR006059">
    <property type="entry name" value="SBP"/>
</dbReference>
<name>A0A242MVX4_CABSO</name>
<evidence type="ECO:0000256" key="1">
    <source>
        <dbReference type="ARBA" id="ARBA00022729"/>
    </source>
</evidence>
<dbReference type="PANTHER" id="PTHR30222:SF17">
    <property type="entry name" value="SPERMIDINE_PUTRESCINE-BINDING PERIPLASMIC PROTEIN"/>
    <property type="match status" value="1"/>
</dbReference>
<dbReference type="PANTHER" id="PTHR30222">
    <property type="entry name" value="SPERMIDINE/PUTRESCINE-BINDING PERIPLASMIC PROTEIN"/>
    <property type="match status" value="1"/>
</dbReference>
<reference evidence="2 3" key="1">
    <citation type="submission" date="2017-03" db="EMBL/GenBank/DDBJ databases">
        <title>Genome analysis of strain PAMC 26577.</title>
        <authorList>
            <person name="Oh H.-M."/>
            <person name="Yang J.-A."/>
        </authorList>
    </citation>
    <scope>NUCLEOTIDE SEQUENCE [LARGE SCALE GENOMIC DNA]</scope>
    <source>
        <strain evidence="2 3">PAMC 26577</strain>
    </source>
</reference>
<evidence type="ECO:0000313" key="2">
    <source>
        <dbReference type="EMBL" id="OTP75036.1"/>
    </source>
</evidence>
<dbReference type="AlphaFoldDB" id="A0A242MVX4"/>
<dbReference type="Pfam" id="PF13416">
    <property type="entry name" value="SBP_bac_8"/>
    <property type="match status" value="1"/>
</dbReference>
<protein>
    <submittedName>
        <fullName evidence="2">Oligopeptide ABC transporter, periplasmic oligopeptide-binding protein OppA</fullName>
    </submittedName>
</protein>
<dbReference type="Gene3D" id="3.40.190.10">
    <property type="entry name" value="Periplasmic binding protein-like II"/>
    <property type="match status" value="1"/>
</dbReference>
<gene>
    <name evidence="2" type="ORF">PAMC26577_14285</name>
</gene>
<keyword evidence="1" id="KW-0732">Signal</keyword>
<dbReference type="SUPFAM" id="SSF53850">
    <property type="entry name" value="Periplasmic binding protein-like II"/>
    <property type="match status" value="1"/>
</dbReference>
<accession>A0A242MVX4</accession>